<evidence type="ECO:0000256" key="3">
    <source>
        <dbReference type="ARBA" id="ARBA00022833"/>
    </source>
</evidence>
<dbReference type="GO" id="GO:0008270">
    <property type="term" value="F:zinc ion binding"/>
    <property type="evidence" value="ECO:0007669"/>
    <property type="project" value="UniProtKB-KW"/>
</dbReference>
<dbReference type="Gene3D" id="6.10.140.2220">
    <property type="match status" value="1"/>
</dbReference>
<dbReference type="PANTHER" id="PTHR46920">
    <property type="match status" value="1"/>
</dbReference>
<dbReference type="Pfam" id="PF20179">
    <property type="entry name" value="MSS51_C"/>
    <property type="match status" value="1"/>
</dbReference>
<dbReference type="PANTHER" id="PTHR46920:SF1">
    <property type="entry name" value="PROTEIN MSS51 HOMOLOG, MITOCHONDRIAL-RELATED"/>
    <property type="match status" value="1"/>
</dbReference>
<evidence type="ECO:0000313" key="6">
    <source>
        <dbReference type="EMBL" id="KAF9059709.1"/>
    </source>
</evidence>
<dbReference type="SUPFAM" id="SSF144232">
    <property type="entry name" value="HIT/MYND zinc finger-like"/>
    <property type="match status" value="1"/>
</dbReference>
<gene>
    <name evidence="6" type="ORF">BDP27DRAFT_1430956</name>
</gene>
<evidence type="ECO:0000313" key="7">
    <source>
        <dbReference type="Proteomes" id="UP000772434"/>
    </source>
</evidence>
<dbReference type="Pfam" id="PF01753">
    <property type="entry name" value="zf-MYND"/>
    <property type="match status" value="1"/>
</dbReference>
<evidence type="ECO:0000259" key="5">
    <source>
        <dbReference type="PROSITE" id="PS50865"/>
    </source>
</evidence>
<dbReference type="EMBL" id="JADNRY010000283">
    <property type="protein sequence ID" value="KAF9059709.1"/>
    <property type="molecule type" value="Genomic_DNA"/>
</dbReference>
<protein>
    <recommendedName>
        <fullName evidence="5">MYND-type domain-containing protein</fullName>
    </recommendedName>
</protein>
<evidence type="ECO:0000256" key="2">
    <source>
        <dbReference type="ARBA" id="ARBA00022771"/>
    </source>
</evidence>
<dbReference type="InterPro" id="IPR002893">
    <property type="entry name" value="Znf_MYND"/>
</dbReference>
<keyword evidence="3" id="KW-0862">Zinc</keyword>
<proteinExistence type="predicted"/>
<evidence type="ECO:0000256" key="1">
    <source>
        <dbReference type="ARBA" id="ARBA00022723"/>
    </source>
</evidence>
<keyword evidence="7" id="KW-1185">Reference proteome</keyword>
<organism evidence="6 7">
    <name type="scientific">Rhodocollybia butyracea</name>
    <dbReference type="NCBI Taxonomy" id="206335"/>
    <lineage>
        <taxon>Eukaryota</taxon>
        <taxon>Fungi</taxon>
        <taxon>Dikarya</taxon>
        <taxon>Basidiomycota</taxon>
        <taxon>Agaricomycotina</taxon>
        <taxon>Agaricomycetes</taxon>
        <taxon>Agaricomycetidae</taxon>
        <taxon>Agaricales</taxon>
        <taxon>Marasmiineae</taxon>
        <taxon>Omphalotaceae</taxon>
        <taxon>Rhodocollybia</taxon>
    </lineage>
</organism>
<dbReference type="AlphaFoldDB" id="A0A9P5PA96"/>
<comment type="caution">
    <text evidence="6">The sequence shown here is derived from an EMBL/GenBank/DDBJ whole genome shotgun (WGS) entry which is preliminary data.</text>
</comment>
<dbReference type="PROSITE" id="PS50865">
    <property type="entry name" value="ZF_MYND_2"/>
    <property type="match status" value="1"/>
</dbReference>
<dbReference type="InterPro" id="IPR046824">
    <property type="entry name" value="Mss51-like_C"/>
</dbReference>
<dbReference type="InterPro" id="IPR052839">
    <property type="entry name" value="Mito_gene_expr_regulator"/>
</dbReference>
<dbReference type="OrthoDB" id="432970at2759"/>
<reference evidence="6" key="1">
    <citation type="submission" date="2020-11" db="EMBL/GenBank/DDBJ databases">
        <authorList>
            <consortium name="DOE Joint Genome Institute"/>
            <person name="Ahrendt S."/>
            <person name="Riley R."/>
            <person name="Andreopoulos W."/>
            <person name="Labutti K."/>
            <person name="Pangilinan J."/>
            <person name="Ruiz-Duenas F.J."/>
            <person name="Barrasa J.M."/>
            <person name="Sanchez-Garcia M."/>
            <person name="Camarero S."/>
            <person name="Miyauchi S."/>
            <person name="Serrano A."/>
            <person name="Linde D."/>
            <person name="Babiker R."/>
            <person name="Drula E."/>
            <person name="Ayuso-Fernandez I."/>
            <person name="Pacheco R."/>
            <person name="Padilla G."/>
            <person name="Ferreira P."/>
            <person name="Barriuso J."/>
            <person name="Kellner H."/>
            <person name="Castanera R."/>
            <person name="Alfaro M."/>
            <person name="Ramirez L."/>
            <person name="Pisabarro A.G."/>
            <person name="Kuo A."/>
            <person name="Tritt A."/>
            <person name="Lipzen A."/>
            <person name="He G."/>
            <person name="Yan M."/>
            <person name="Ng V."/>
            <person name="Cullen D."/>
            <person name="Martin F."/>
            <person name="Rosso M.-N."/>
            <person name="Henrissat B."/>
            <person name="Hibbett D."/>
            <person name="Martinez A.T."/>
            <person name="Grigoriev I.V."/>
        </authorList>
    </citation>
    <scope>NUCLEOTIDE SEQUENCE</scope>
    <source>
        <strain evidence="6">AH 40177</strain>
    </source>
</reference>
<name>A0A9P5PA96_9AGAR</name>
<keyword evidence="1" id="KW-0479">Metal-binding</keyword>
<accession>A0A9P5PA96</accession>
<dbReference type="Proteomes" id="UP000772434">
    <property type="component" value="Unassembled WGS sequence"/>
</dbReference>
<evidence type="ECO:0000256" key="4">
    <source>
        <dbReference type="PROSITE-ProRule" id="PRU00134"/>
    </source>
</evidence>
<dbReference type="PROSITE" id="PS01360">
    <property type="entry name" value="ZF_MYND_1"/>
    <property type="match status" value="2"/>
</dbReference>
<feature type="domain" description="MYND-type" evidence="5">
    <location>
        <begin position="25"/>
        <end position="67"/>
    </location>
</feature>
<keyword evidence="2 4" id="KW-0863">Zinc-finger</keyword>
<sequence>MSAQFPPVIYAPEYTKIEVSGDMLCSYCFRSSSAQITLKRCSLCYRVSYCSSECQTKDWDHRHKRFCPRFQEVNKYDLEIVGESCMTLAELLKHQDERCKILKSTKQNQHEPCEECSRKIFKNEVVCEVCYKTPYQARPIKPFESCPKCQLARYCSDDCKSKLSTVHSQNACDMLALLHATERTEIDYFLNRKRKDGLKLPSPKKRAKYTPMASYTDWKHYNRELSREFKDIPDTSMMFYLARDIQAHSPQAAAGLMQLSTQSRSFCCTVIAGLEKTIPRILTYTSLEIHVVGASHLELGLRGMTEDILHHYPALKKLHIRFVGPEVFPADIASTHNRACMSCQAIGGSRICSSHPELYHDYMQKNSNHKPDLVVCLNSGHSDIGFFQSWMPTLAKILDSNVPAIFTEYSWEEADSETRRLRGMGARFVIELEENRWRGVIPIINRGIQMNHGGVLYSSQVWYAVNGR</sequence>